<feature type="transmembrane region" description="Helical" evidence="4">
    <location>
        <begin position="110"/>
        <end position="131"/>
    </location>
</feature>
<organism evidence="6 7">
    <name type="scientific">Pseudoxanthomonas winnipegensis</name>
    <dbReference type="NCBI Taxonomy" id="2480810"/>
    <lineage>
        <taxon>Bacteria</taxon>
        <taxon>Pseudomonadati</taxon>
        <taxon>Pseudomonadota</taxon>
        <taxon>Gammaproteobacteria</taxon>
        <taxon>Lysobacterales</taxon>
        <taxon>Lysobacteraceae</taxon>
        <taxon>Pseudoxanthomonas</taxon>
    </lineage>
</organism>
<dbReference type="SUPFAM" id="SSF103473">
    <property type="entry name" value="MFS general substrate transporter"/>
    <property type="match status" value="1"/>
</dbReference>
<feature type="transmembrane region" description="Helical" evidence="4">
    <location>
        <begin position="380"/>
        <end position="400"/>
    </location>
</feature>
<feature type="transmembrane region" description="Helical" evidence="4">
    <location>
        <begin position="143"/>
        <end position="161"/>
    </location>
</feature>
<feature type="domain" description="Major facilitator superfamily (MFS) profile" evidence="5">
    <location>
        <begin position="1"/>
        <end position="406"/>
    </location>
</feature>
<feature type="transmembrane region" description="Helical" evidence="4">
    <location>
        <begin position="80"/>
        <end position="98"/>
    </location>
</feature>
<accession>A0A4Q8L5H7</accession>
<evidence type="ECO:0000259" key="5">
    <source>
        <dbReference type="PROSITE" id="PS50850"/>
    </source>
</evidence>
<dbReference type="PANTHER" id="PTHR23539:SF1">
    <property type="entry name" value="MAJOR FACILITATOR SUPERFAMILY (MFS) PROFILE DOMAIN-CONTAINING PROTEIN"/>
    <property type="match status" value="1"/>
</dbReference>
<evidence type="ECO:0000313" key="7">
    <source>
        <dbReference type="Proteomes" id="UP000292627"/>
    </source>
</evidence>
<evidence type="ECO:0000256" key="2">
    <source>
        <dbReference type="ARBA" id="ARBA00022989"/>
    </source>
</evidence>
<dbReference type="InterPro" id="IPR020846">
    <property type="entry name" value="MFS_dom"/>
</dbReference>
<evidence type="ECO:0000256" key="4">
    <source>
        <dbReference type="SAM" id="Phobius"/>
    </source>
</evidence>
<evidence type="ECO:0000313" key="6">
    <source>
        <dbReference type="EMBL" id="TAA20387.1"/>
    </source>
</evidence>
<dbReference type="Pfam" id="PF07690">
    <property type="entry name" value="MFS_1"/>
    <property type="match status" value="1"/>
</dbReference>
<dbReference type="Gene3D" id="1.20.1250.20">
    <property type="entry name" value="MFS general substrate transporter like domains"/>
    <property type="match status" value="2"/>
</dbReference>
<evidence type="ECO:0000256" key="1">
    <source>
        <dbReference type="ARBA" id="ARBA00022692"/>
    </source>
</evidence>
<feature type="transmembrane region" description="Helical" evidence="4">
    <location>
        <begin position="322"/>
        <end position="343"/>
    </location>
</feature>
<feature type="transmembrane region" description="Helical" evidence="4">
    <location>
        <begin position="225"/>
        <end position="247"/>
    </location>
</feature>
<dbReference type="AlphaFoldDB" id="A0A4Q8L5H7"/>
<gene>
    <name evidence="6" type="ORF">EA660_18545</name>
</gene>
<dbReference type="GO" id="GO:0022857">
    <property type="term" value="F:transmembrane transporter activity"/>
    <property type="evidence" value="ECO:0007669"/>
    <property type="project" value="InterPro"/>
</dbReference>
<keyword evidence="1 4" id="KW-0812">Transmembrane</keyword>
<sequence>MSPAPSTPDASPRSRRALTGLNFFVADVQDGLGPFLGVQLQALGWQAGAIGLAMTAGGMAGLLGTVPAGALVDATRRKRAVVALACLLTVASSCLVLASHAFPVVLASQVASGLCGALIGPALTGLTLGLVRQAGFERQMARNQVANHAGNVVAAAAAGYLGWKFGLVAVFALLGGFALLATASLWRIDPRQIDHQAARGSEPDGETAQSAQAVRWRDLLRQRPLLLLGMALLFFHLGNAAMLPLYGQAAVATHAANPAVFTAATVIIAQLVMVLAALAAMRLLPRYGHWWVLLMTFVALPLRGVVAAGTLGSLWGVLPVQALDGIGAGLQSVAVPATVASLMRGTGRTNAAQGLVMTLQGVGAALSPAVGGWIAQHWSYRAAFLALGSVAVLSLIPWLLHGRKTAAGEAIA</sequence>
<proteinExistence type="predicted"/>
<keyword evidence="2 4" id="KW-1133">Transmembrane helix</keyword>
<dbReference type="RefSeq" id="WP_130552952.1">
    <property type="nucleotide sequence ID" value="NZ_SHMC01000010.1"/>
</dbReference>
<keyword evidence="3 4" id="KW-0472">Membrane</keyword>
<dbReference type="InterPro" id="IPR036259">
    <property type="entry name" value="MFS_trans_sf"/>
</dbReference>
<comment type="caution">
    <text evidence="6">The sequence shown here is derived from an EMBL/GenBank/DDBJ whole genome shotgun (WGS) entry which is preliminary data.</text>
</comment>
<dbReference type="InterPro" id="IPR011701">
    <property type="entry name" value="MFS"/>
</dbReference>
<dbReference type="Proteomes" id="UP000292627">
    <property type="component" value="Unassembled WGS sequence"/>
</dbReference>
<dbReference type="PANTHER" id="PTHR23539">
    <property type="entry name" value="MFS TRANSPORTER"/>
    <property type="match status" value="1"/>
</dbReference>
<reference evidence="6 7" key="1">
    <citation type="submission" date="2019-02" db="EMBL/GenBank/DDBJ databases">
        <title>WGS of Pseudoxanthomonas species novum from clinical isolates.</title>
        <authorList>
            <person name="Bernier A.-M."/>
            <person name="Bernard K."/>
            <person name="Vachon A."/>
        </authorList>
    </citation>
    <scope>NUCLEOTIDE SEQUENCE [LARGE SCALE GENOMIC DNA]</scope>
    <source>
        <strain evidence="6 7">NML171200</strain>
    </source>
</reference>
<dbReference type="OrthoDB" id="9812574at2"/>
<feature type="transmembrane region" description="Helical" evidence="4">
    <location>
        <begin position="355"/>
        <end position="374"/>
    </location>
</feature>
<feature type="transmembrane region" description="Helical" evidence="4">
    <location>
        <begin position="290"/>
        <end position="316"/>
    </location>
</feature>
<dbReference type="EMBL" id="SHMC01000010">
    <property type="protein sequence ID" value="TAA20387.1"/>
    <property type="molecule type" value="Genomic_DNA"/>
</dbReference>
<name>A0A4Q8L5H7_9GAMM</name>
<feature type="transmembrane region" description="Helical" evidence="4">
    <location>
        <begin position="43"/>
        <end position="68"/>
    </location>
</feature>
<protein>
    <submittedName>
        <fullName evidence="6">MFS transporter</fullName>
    </submittedName>
</protein>
<feature type="transmembrane region" description="Helical" evidence="4">
    <location>
        <begin position="167"/>
        <end position="186"/>
    </location>
</feature>
<feature type="transmembrane region" description="Helical" evidence="4">
    <location>
        <begin position="259"/>
        <end position="278"/>
    </location>
</feature>
<evidence type="ECO:0000256" key="3">
    <source>
        <dbReference type="ARBA" id="ARBA00023136"/>
    </source>
</evidence>
<dbReference type="PROSITE" id="PS50850">
    <property type="entry name" value="MFS"/>
    <property type="match status" value="1"/>
</dbReference>